<evidence type="ECO:0000256" key="3">
    <source>
        <dbReference type="ARBA" id="ARBA00022679"/>
    </source>
</evidence>
<keyword evidence="3" id="KW-0808">Transferase</keyword>
<dbReference type="PROSITE" id="PS00856">
    <property type="entry name" value="GUANYLATE_KINASE_1"/>
    <property type="match status" value="1"/>
</dbReference>
<evidence type="ECO:0000313" key="8">
    <source>
        <dbReference type="Proteomes" id="UP000695007"/>
    </source>
</evidence>
<reference evidence="9 10" key="1">
    <citation type="submission" date="2025-04" db="UniProtKB">
        <authorList>
            <consortium name="RefSeq"/>
        </authorList>
    </citation>
    <scope>IDENTIFICATION</scope>
</reference>
<dbReference type="GO" id="GO:0005829">
    <property type="term" value="C:cytosol"/>
    <property type="evidence" value="ECO:0007669"/>
    <property type="project" value="TreeGrafter"/>
</dbReference>
<dbReference type="RefSeq" id="XP_011496247.1">
    <property type="nucleotide sequence ID" value="XM_011497945.1"/>
</dbReference>
<accession>A0AAJ7DTQ1</accession>
<protein>
    <recommendedName>
        <fullName evidence="2">guanylate kinase</fullName>
        <ecNumber evidence="2">2.7.4.8</ecNumber>
    </recommendedName>
</protein>
<dbReference type="GeneID" id="105360922"/>
<dbReference type="GO" id="GO:0004385">
    <property type="term" value="F:GMP kinase activity"/>
    <property type="evidence" value="ECO:0007669"/>
    <property type="project" value="UniProtKB-EC"/>
</dbReference>
<dbReference type="RefSeq" id="XP_011496248.1">
    <property type="nucleotide sequence ID" value="XM_011497946.1"/>
</dbReference>
<dbReference type="FunFam" id="3.30.63.10:FF:000002">
    <property type="entry name" value="Guanylate kinase 1"/>
    <property type="match status" value="1"/>
</dbReference>
<dbReference type="SUPFAM" id="SSF52540">
    <property type="entry name" value="P-loop containing nucleoside triphosphate hydrolases"/>
    <property type="match status" value="1"/>
</dbReference>
<evidence type="ECO:0000259" key="7">
    <source>
        <dbReference type="PROSITE" id="PS50052"/>
    </source>
</evidence>
<evidence type="ECO:0000256" key="5">
    <source>
        <dbReference type="ARBA" id="ARBA00022777"/>
    </source>
</evidence>
<keyword evidence="4" id="KW-0547">Nucleotide-binding</keyword>
<evidence type="ECO:0000313" key="10">
    <source>
        <dbReference type="RefSeq" id="XP_011496248.1"/>
    </source>
</evidence>
<evidence type="ECO:0000256" key="1">
    <source>
        <dbReference type="ARBA" id="ARBA00005790"/>
    </source>
</evidence>
<dbReference type="Pfam" id="PF00625">
    <property type="entry name" value="Guanylate_kin"/>
    <property type="match status" value="1"/>
</dbReference>
<dbReference type="InterPro" id="IPR008145">
    <property type="entry name" value="GK/Ca_channel_bsu"/>
</dbReference>
<dbReference type="EC" id="2.7.4.8" evidence="2"/>
<gene>
    <name evidence="9 10" type="primary">LOC105360922</name>
</gene>
<dbReference type="InterPro" id="IPR020590">
    <property type="entry name" value="Guanylate_kinase_CS"/>
</dbReference>
<dbReference type="Gene3D" id="3.40.50.300">
    <property type="entry name" value="P-loop containing nucleotide triphosphate hydrolases"/>
    <property type="match status" value="1"/>
</dbReference>
<evidence type="ECO:0000256" key="2">
    <source>
        <dbReference type="ARBA" id="ARBA00012961"/>
    </source>
</evidence>
<evidence type="ECO:0000313" key="9">
    <source>
        <dbReference type="RefSeq" id="XP_011496247.1"/>
    </source>
</evidence>
<sequence length="199" mass="22679">MLQKGPRPVVFCGPSGTGKSTLIKLLFDEFPDKFGFSVSHTTRKPRPGEEHGAHYYFTTKEDMQKQINQGDFIETATFSGNLYGTSKQSIEDVQRDGKICVLDIEMEGVKQIKSSSLNPLYIFIKPPSITDLEHRLIGRKTETNDSLQRRLSRAILEMEFGETPGNFDIIIENDNIEKAYKKLKDFILTELNQQKLTEN</sequence>
<organism evidence="8 9">
    <name type="scientific">Ceratosolen solmsi marchali</name>
    <dbReference type="NCBI Taxonomy" id="326594"/>
    <lineage>
        <taxon>Eukaryota</taxon>
        <taxon>Metazoa</taxon>
        <taxon>Ecdysozoa</taxon>
        <taxon>Arthropoda</taxon>
        <taxon>Hexapoda</taxon>
        <taxon>Insecta</taxon>
        <taxon>Pterygota</taxon>
        <taxon>Neoptera</taxon>
        <taxon>Endopterygota</taxon>
        <taxon>Hymenoptera</taxon>
        <taxon>Apocrita</taxon>
        <taxon>Proctotrupomorpha</taxon>
        <taxon>Chalcidoidea</taxon>
        <taxon>Agaonidae</taxon>
        <taxon>Agaoninae</taxon>
        <taxon>Ceratosolen</taxon>
    </lineage>
</organism>
<comment type="similarity">
    <text evidence="1">Belongs to the guanylate kinase family.</text>
</comment>
<dbReference type="PANTHER" id="PTHR23117">
    <property type="entry name" value="GUANYLATE KINASE-RELATED"/>
    <property type="match status" value="1"/>
</dbReference>
<keyword evidence="5" id="KW-0418">Kinase</keyword>
<dbReference type="FunFam" id="3.40.50.300:FF:000776">
    <property type="entry name" value="Guanylate kinase 2"/>
    <property type="match status" value="1"/>
</dbReference>
<dbReference type="InterPro" id="IPR008144">
    <property type="entry name" value="Guanylate_kin-like_dom"/>
</dbReference>
<evidence type="ECO:0000256" key="6">
    <source>
        <dbReference type="ARBA" id="ARBA00022840"/>
    </source>
</evidence>
<keyword evidence="6" id="KW-0067">ATP-binding</keyword>
<feature type="domain" description="Guanylate kinase-like" evidence="7">
    <location>
        <begin position="6"/>
        <end position="188"/>
    </location>
</feature>
<dbReference type="CDD" id="cd00071">
    <property type="entry name" value="GMPK"/>
    <property type="match status" value="1"/>
</dbReference>
<name>A0AAJ7DTQ1_9HYME</name>
<dbReference type="PROSITE" id="PS50052">
    <property type="entry name" value="GUANYLATE_KINASE_2"/>
    <property type="match status" value="1"/>
</dbReference>
<dbReference type="NCBIfam" id="TIGR03263">
    <property type="entry name" value="guanyl_kin"/>
    <property type="match status" value="1"/>
</dbReference>
<proteinExistence type="inferred from homology"/>
<evidence type="ECO:0000256" key="4">
    <source>
        <dbReference type="ARBA" id="ARBA00022741"/>
    </source>
</evidence>
<dbReference type="AlphaFoldDB" id="A0AAJ7DTQ1"/>
<dbReference type="InterPro" id="IPR017665">
    <property type="entry name" value="Guanylate_kinase"/>
</dbReference>
<dbReference type="GO" id="GO:0005524">
    <property type="term" value="F:ATP binding"/>
    <property type="evidence" value="ECO:0007669"/>
    <property type="project" value="UniProtKB-KW"/>
</dbReference>
<dbReference type="Proteomes" id="UP000695007">
    <property type="component" value="Unplaced"/>
</dbReference>
<dbReference type="SMART" id="SM00072">
    <property type="entry name" value="GuKc"/>
    <property type="match status" value="1"/>
</dbReference>
<keyword evidence="8" id="KW-1185">Reference proteome</keyword>
<dbReference type="InterPro" id="IPR027417">
    <property type="entry name" value="P-loop_NTPase"/>
</dbReference>
<dbReference type="PANTHER" id="PTHR23117:SF13">
    <property type="entry name" value="GUANYLATE KINASE"/>
    <property type="match status" value="1"/>
</dbReference>